<dbReference type="PROSITE" id="PS50949">
    <property type="entry name" value="HTH_GNTR"/>
    <property type="match status" value="1"/>
</dbReference>
<keyword evidence="1" id="KW-0805">Transcription regulation</keyword>
<keyword evidence="7" id="KW-1185">Reference proteome</keyword>
<dbReference type="SUPFAM" id="SSF46785">
    <property type="entry name" value="Winged helix' DNA-binding domain"/>
    <property type="match status" value="1"/>
</dbReference>
<feature type="compositionally biased region" description="Low complexity" evidence="4">
    <location>
        <begin position="184"/>
        <end position="199"/>
    </location>
</feature>
<dbReference type="EMBL" id="JAVDXT010000003">
    <property type="protein sequence ID" value="MDR7378616.1"/>
    <property type="molecule type" value="Genomic_DNA"/>
</dbReference>
<dbReference type="PANTHER" id="PTHR43537">
    <property type="entry name" value="TRANSCRIPTIONAL REGULATOR, GNTR FAMILY"/>
    <property type="match status" value="1"/>
</dbReference>
<accession>A0ABU2CBB6</accession>
<proteinExistence type="predicted"/>
<protein>
    <submittedName>
        <fullName evidence="6">DNA-binding FadR family transcriptional regulator</fullName>
    </submittedName>
</protein>
<evidence type="ECO:0000256" key="2">
    <source>
        <dbReference type="ARBA" id="ARBA00023125"/>
    </source>
</evidence>
<dbReference type="InterPro" id="IPR036390">
    <property type="entry name" value="WH_DNA-bd_sf"/>
</dbReference>
<sequence length="260" mass="27976">MSTTLPDHPMRTKSQPQRVVDGVSERIHSGALKPGDRVPSEPGLMQEFGVSRTVVREAMSRLQASGLVETRQGVGTFVLASAAPEPLLAIGSRNVQVRQKLAMLELRISLESEAASLAAVRRREEHLVAMRAALDAFDAQRRAGGSTTEPDFQFHVQIAAATGNEYFEEVLCSLGNATIPRPAPDAAPDAPAGDSKPGARFGEAQPMLESGKAITQREHEAIFDAIRRGDAAAARAAMFMHLSNSRERMRASNDSGNHSQ</sequence>
<feature type="domain" description="HTH gntR-type" evidence="5">
    <location>
        <begin position="13"/>
        <end position="81"/>
    </location>
</feature>
<feature type="region of interest" description="Disordered" evidence="4">
    <location>
        <begin position="182"/>
        <end position="203"/>
    </location>
</feature>
<gene>
    <name evidence="6" type="ORF">J2X19_003310</name>
</gene>
<dbReference type="SMART" id="SM00895">
    <property type="entry name" value="FCD"/>
    <property type="match status" value="1"/>
</dbReference>
<dbReference type="Pfam" id="PF00392">
    <property type="entry name" value="GntR"/>
    <property type="match status" value="1"/>
</dbReference>
<dbReference type="InterPro" id="IPR011711">
    <property type="entry name" value="GntR_C"/>
</dbReference>
<evidence type="ECO:0000259" key="5">
    <source>
        <dbReference type="PROSITE" id="PS50949"/>
    </source>
</evidence>
<comment type="caution">
    <text evidence="6">The sequence shown here is derived from an EMBL/GenBank/DDBJ whole genome shotgun (WGS) entry which is preliminary data.</text>
</comment>
<keyword evidence="2 6" id="KW-0238">DNA-binding</keyword>
<evidence type="ECO:0000313" key="6">
    <source>
        <dbReference type="EMBL" id="MDR7378616.1"/>
    </source>
</evidence>
<dbReference type="InterPro" id="IPR036388">
    <property type="entry name" value="WH-like_DNA-bd_sf"/>
</dbReference>
<evidence type="ECO:0000256" key="4">
    <source>
        <dbReference type="SAM" id="MobiDB-lite"/>
    </source>
</evidence>
<dbReference type="PRINTS" id="PR00035">
    <property type="entry name" value="HTHGNTR"/>
</dbReference>
<dbReference type="Gene3D" id="1.20.120.530">
    <property type="entry name" value="GntR ligand-binding domain-like"/>
    <property type="match status" value="1"/>
</dbReference>
<evidence type="ECO:0000256" key="1">
    <source>
        <dbReference type="ARBA" id="ARBA00023015"/>
    </source>
</evidence>
<dbReference type="Pfam" id="PF07729">
    <property type="entry name" value="FCD"/>
    <property type="match status" value="1"/>
</dbReference>
<name>A0ABU2CBB6_9BURK</name>
<dbReference type="Gene3D" id="1.10.10.10">
    <property type="entry name" value="Winged helix-like DNA-binding domain superfamily/Winged helix DNA-binding domain"/>
    <property type="match status" value="1"/>
</dbReference>
<dbReference type="PANTHER" id="PTHR43537:SF44">
    <property type="entry name" value="GNTR FAMILY REGULATORY PROTEIN"/>
    <property type="match status" value="1"/>
</dbReference>
<evidence type="ECO:0000256" key="3">
    <source>
        <dbReference type="ARBA" id="ARBA00023163"/>
    </source>
</evidence>
<keyword evidence="3" id="KW-0804">Transcription</keyword>
<dbReference type="Proteomes" id="UP001180487">
    <property type="component" value="Unassembled WGS sequence"/>
</dbReference>
<reference evidence="6 7" key="1">
    <citation type="submission" date="2023-07" db="EMBL/GenBank/DDBJ databases">
        <title>Sorghum-associated microbial communities from plants grown in Nebraska, USA.</title>
        <authorList>
            <person name="Schachtman D."/>
        </authorList>
    </citation>
    <scope>NUCLEOTIDE SEQUENCE [LARGE SCALE GENOMIC DNA]</scope>
    <source>
        <strain evidence="6 7">BE313</strain>
    </source>
</reference>
<dbReference type="SMART" id="SM00345">
    <property type="entry name" value="HTH_GNTR"/>
    <property type="match status" value="1"/>
</dbReference>
<organism evidence="6 7">
    <name type="scientific">Rhodoferax ferrireducens</name>
    <dbReference type="NCBI Taxonomy" id="192843"/>
    <lineage>
        <taxon>Bacteria</taxon>
        <taxon>Pseudomonadati</taxon>
        <taxon>Pseudomonadota</taxon>
        <taxon>Betaproteobacteria</taxon>
        <taxon>Burkholderiales</taxon>
        <taxon>Comamonadaceae</taxon>
        <taxon>Rhodoferax</taxon>
    </lineage>
</organism>
<dbReference type="GO" id="GO:0003677">
    <property type="term" value="F:DNA binding"/>
    <property type="evidence" value="ECO:0007669"/>
    <property type="project" value="UniProtKB-KW"/>
</dbReference>
<evidence type="ECO:0000313" key="7">
    <source>
        <dbReference type="Proteomes" id="UP001180487"/>
    </source>
</evidence>
<dbReference type="CDD" id="cd07377">
    <property type="entry name" value="WHTH_GntR"/>
    <property type="match status" value="1"/>
</dbReference>
<dbReference type="RefSeq" id="WP_310374866.1">
    <property type="nucleotide sequence ID" value="NZ_JAVDXT010000003.1"/>
</dbReference>
<dbReference type="InterPro" id="IPR008920">
    <property type="entry name" value="TF_FadR/GntR_C"/>
</dbReference>
<dbReference type="SUPFAM" id="SSF48008">
    <property type="entry name" value="GntR ligand-binding domain-like"/>
    <property type="match status" value="1"/>
</dbReference>
<dbReference type="InterPro" id="IPR000524">
    <property type="entry name" value="Tscrpt_reg_HTH_GntR"/>
</dbReference>